<keyword evidence="1" id="KW-0472">Membrane</keyword>
<reference evidence="2 3" key="1">
    <citation type="submission" date="2017-07" db="EMBL/GenBank/DDBJ databases">
        <title>Draft whole genome sequences of clinical Proprionibacteriaceae strains.</title>
        <authorList>
            <person name="Bernier A.-M."/>
            <person name="Bernard K."/>
            <person name="Domingo M.-C."/>
        </authorList>
    </citation>
    <scope>NUCLEOTIDE SEQUENCE [LARGE SCALE GENOMIC DNA]</scope>
    <source>
        <strain evidence="2 3">NML 030167</strain>
    </source>
</reference>
<gene>
    <name evidence="2" type="ORF">CGZ94_04405</name>
</gene>
<proteinExistence type="predicted"/>
<name>A0A255GKR7_9ACTN</name>
<evidence type="ECO:0000313" key="3">
    <source>
        <dbReference type="Proteomes" id="UP000215896"/>
    </source>
</evidence>
<organism evidence="2 3">
    <name type="scientific">Enemella evansiae</name>
    <dbReference type="NCBI Taxonomy" id="2016499"/>
    <lineage>
        <taxon>Bacteria</taxon>
        <taxon>Bacillati</taxon>
        <taxon>Actinomycetota</taxon>
        <taxon>Actinomycetes</taxon>
        <taxon>Propionibacteriales</taxon>
        <taxon>Propionibacteriaceae</taxon>
        <taxon>Enemella</taxon>
    </lineage>
</organism>
<comment type="caution">
    <text evidence="2">The sequence shown here is derived from an EMBL/GenBank/DDBJ whole genome shotgun (WGS) entry which is preliminary data.</text>
</comment>
<keyword evidence="1" id="KW-1133">Transmembrane helix</keyword>
<feature type="transmembrane region" description="Helical" evidence="1">
    <location>
        <begin position="81"/>
        <end position="102"/>
    </location>
</feature>
<evidence type="ECO:0000313" key="2">
    <source>
        <dbReference type="EMBL" id="OYO16428.1"/>
    </source>
</evidence>
<protein>
    <submittedName>
        <fullName evidence="2">Uncharacterized protein</fullName>
    </submittedName>
</protein>
<feature type="transmembrane region" description="Helical" evidence="1">
    <location>
        <begin position="56"/>
        <end position="74"/>
    </location>
</feature>
<sequence length="354" mass="37537">MDRDMTHRMTASLVPKSVIGPLAPLNAVPIGWWSLAMGLFAMLITLGYWGSYANPFVVIVAACFAGPLVGLTLSRPDRPGSAWLALALGWGVLHAVVFWQITGSLKDPAALWPPAASAMAMGGLAMSGAIRPVWLGQLFSLLVGVHWALFSGVPAAQSLQLVALFGPVFLGICYGVLMRRALAVADRAQQNEARVAERVLDLASRAQAREAYQADLVAATGTILDRIASGAELTDEDRVAARLTEAQLRDAIRGRNLATAEVVAAVRAARARGVRVSLVDDRRAWDCSDALQAQVLAATIETLDQARSGDACTVRLHPPGRRNLATVLLSRADGEGLRRDFASESGVGQSAGSR</sequence>
<keyword evidence="1" id="KW-0812">Transmembrane</keyword>
<dbReference type="AlphaFoldDB" id="A0A255GKR7"/>
<dbReference type="RefSeq" id="WP_094357514.1">
    <property type="nucleotide sequence ID" value="NZ_NMVL01000009.1"/>
</dbReference>
<dbReference type="Proteomes" id="UP000215896">
    <property type="component" value="Unassembled WGS sequence"/>
</dbReference>
<feature type="transmembrane region" description="Helical" evidence="1">
    <location>
        <begin position="30"/>
        <end position="50"/>
    </location>
</feature>
<accession>A0A255GKR7</accession>
<evidence type="ECO:0000256" key="1">
    <source>
        <dbReference type="SAM" id="Phobius"/>
    </source>
</evidence>
<keyword evidence="3" id="KW-1185">Reference proteome</keyword>
<feature type="transmembrane region" description="Helical" evidence="1">
    <location>
        <begin position="159"/>
        <end position="177"/>
    </location>
</feature>
<dbReference type="EMBL" id="NMVO01000003">
    <property type="protein sequence ID" value="OYO16428.1"/>
    <property type="molecule type" value="Genomic_DNA"/>
</dbReference>